<keyword evidence="3" id="KW-0418">Kinase</keyword>
<accession>A0ABQ4Q3W5</accession>
<evidence type="ECO:0000259" key="4">
    <source>
        <dbReference type="Pfam" id="PF07804"/>
    </source>
</evidence>
<dbReference type="EMBL" id="BPMK01000007">
    <property type="protein sequence ID" value="GIZ51804.1"/>
    <property type="molecule type" value="Genomic_DNA"/>
</dbReference>
<name>A0ABQ4Q3W5_9BURK</name>
<dbReference type="RefSeq" id="WP_220807969.1">
    <property type="nucleotide sequence ID" value="NZ_BPMK01000007.1"/>
</dbReference>
<evidence type="ECO:0000256" key="2">
    <source>
        <dbReference type="ARBA" id="ARBA00022679"/>
    </source>
</evidence>
<dbReference type="Gene3D" id="1.10.1070.20">
    <property type="match status" value="1"/>
</dbReference>
<dbReference type="PANTHER" id="PTHR37419:SF8">
    <property type="entry name" value="TOXIN YJJJ"/>
    <property type="match status" value="1"/>
</dbReference>
<evidence type="ECO:0000313" key="5">
    <source>
        <dbReference type="EMBL" id="GIZ51804.1"/>
    </source>
</evidence>
<keyword evidence="2" id="KW-0808">Transferase</keyword>
<comment type="similarity">
    <text evidence="1">Belongs to the HipA Ser/Thr kinase family.</text>
</comment>
<comment type="caution">
    <text evidence="5">The sequence shown here is derived from an EMBL/GenBank/DDBJ whole genome shotgun (WGS) entry which is preliminary data.</text>
</comment>
<dbReference type="PANTHER" id="PTHR37419">
    <property type="entry name" value="SERINE/THREONINE-PROTEIN KINASE TOXIN HIPA"/>
    <property type="match status" value="1"/>
</dbReference>
<protein>
    <recommendedName>
        <fullName evidence="4">HipA-like C-terminal domain-containing protein</fullName>
    </recommendedName>
</protein>
<evidence type="ECO:0000313" key="6">
    <source>
        <dbReference type="Proteomes" id="UP000887222"/>
    </source>
</evidence>
<dbReference type="InterPro" id="IPR052028">
    <property type="entry name" value="HipA_Ser/Thr_kinase"/>
</dbReference>
<organism evidence="5 6">
    <name type="scientific">Noviherbaspirillum aridicola</name>
    <dbReference type="NCBI Taxonomy" id="2849687"/>
    <lineage>
        <taxon>Bacteria</taxon>
        <taxon>Pseudomonadati</taxon>
        <taxon>Pseudomonadota</taxon>
        <taxon>Betaproteobacteria</taxon>
        <taxon>Burkholderiales</taxon>
        <taxon>Oxalobacteraceae</taxon>
        <taxon>Noviherbaspirillum</taxon>
    </lineage>
</organism>
<feature type="domain" description="HipA-like C-terminal" evidence="4">
    <location>
        <begin position="171"/>
        <end position="408"/>
    </location>
</feature>
<evidence type="ECO:0000256" key="1">
    <source>
        <dbReference type="ARBA" id="ARBA00010164"/>
    </source>
</evidence>
<sequence>MAKRELTVFANLDGEFVPAGLLELTEKNERLLASEFAYGTRYIDRPGALEIDPVSLALTDKEIIRGRKIFPKNGLPFFGGIRDAAPDAWGRRVIEARLHAPPNSLPESVYLLEAGGERVGALDIRESRESEQKNGHVLMTDLQYLIEAAERIEAGLPVPSHLEVIFAGGSALGGARPKATVRDAHGILWLAKFSSAGERLNVPEIEAATLRLAGLCGMHVPEVRTVSIGERRVMLIRRFDRYWATRGTIPPPDGMFEPTHPGPGLLEKRVPFVSGLTLLSCDETDARTRSYGELAEAIQRYCHTSVVRDDKRELFARMVFNIFVTNDDDHLRNHGFLWDPAIKGWRLSPLYDVMPRPSISSERYLFLAPGPQGRLASLDNAMGSREKFGLGEKDAANIIARVWREVREWKIHFESFGASGRSIAQAEPAFRHIDAISSAGLRQKLP</sequence>
<dbReference type="InterPro" id="IPR012893">
    <property type="entry name" value="HipA-like_C"/>
</dbReference>
<proteinExistence type="inferred from homology"/>
<evidence type="ECO:0000256" key="3">
    <source>
        <dbReference type="ARBA" id="ARBA00022777"/>
    </source>
</evidence>
<keyword evidence="6" id="KW-1185">Reference proteome</keyword>
<reference evidence="5 6" key="1">
    <citation type="journal article" date="2022" name="Int. J. Syst. Evol. Microbiol.">
        <title>Noviherbaspirillum aridicola sp. nov., isolated from an arid soil in Pakistan.</title>
        <authorList>
            <person name="Khan I.U."/>
            <person name="Saqib M."/>
            <person name="Amin A."/>
            <person name="Hussain F."/>
            <person name="Li L."/>
            <person name="Liu Y.H."/>
            <person name="Fang B.Z."/>
            <person name="Ahmed I."/>
            <person name="Li W.J."/>
        </authorList>
    </citation>
    <scope>NUCLEOTIDE SEQUENCE [LARGE SCALE GENOMIC DNA]</scope>
    <source>
        <strain evidence="5 6">NCCP-691</strain>
    </source>
</reference>
<gene>
    <name evidence="5" type="ORF">NCCP691_18180</name>
</gene>
<dbReference type="Proteomes" id="UP000887222">
    <property type="component" value="Unassembled WGS sequence"/>
</dbReference>
<dbReference type="Pfam" id="PF07804">
    <property type="entry name" value="HipA_C"/>
    <property type="match status" value="1"/>
</dbReference>